<dbReference type="Proteomes" id="UP000694845">
    <property type="component" value="Unplaced"/>
</dbReference>
<feature type="region of interest" description="Disordered" evidence="1">
    <location>
        <begin position="544"/>
        <end position="585"/>
    </location>
</feature>
<feature type="compositionally biased region" description="Basic and acidic residues" evidence="1">
    <location>
        <begin position="493"/>
        <end position="504"/>
    </location>
</feature>
<sequence>MATLLGIRETEGDHTWAGACKTGGTLVQRAPSSMTSRQKQSLSSPWSESRETHCRPNVLQPNLNSRTSPAKMTFCREPDTGTFLQQFTNSVSRALHKQICTCNGRAYTADELRLKSNPAIFAPNYLETFRRSNDGFPPTTWNGAVSGHKSTRVGGSRGYSQMQTINKPGYDFEPQRRRENLSRKAKKLGEAFPRKRPRKEVNLPERLDVVDKSGQNWQIVQELPKLDKKRLGRLRPIVASHVIPESLTLPNSSRLGVHQTGVLSKSAPEAIALNHFPNDCAMESQAGHASIEFDPPKTVPHQAPTRKFLELSESSHVCMPCQLKNKSTSMPDIGKGSLERMDYGEVSQPASLITHCDNENEEIASHGLKSQTSEEAGTVRLPRLNTENKFNHSRRCKIRPNFQVDLEDLYSRGGLKISTLRIDAEGTLPGNFLNRDRDELRQMYPMYDWRIAHETREANRHGKATTSSRTKETLPTTSTFQFPATFSNTPKNSPRERPRFTGKEWKRHRKAVTGEKSRASELLETVKEETGGAGGSATVVEQVGMAQHIEETRPSSGLFPRQPPPTPMDSRRKRAVETQPSAGRN</sequence>
<gene>
    <name evidence="3" type="primary">LOC110989258</name>
</gene>
<feature type="compositionally biased region" description="Polar residues" evidence="1">
    <location>
        <begin position="480"/>
        <end position="492"/>
    </location>
</feature>
<keyword evidence="2" id="KW-1185">Reference proteome</keyword>
<evidence type="ECO:0000256" key="1">
    <source>
        <dbReference type="SAM" id="MobiDB-lite"/>
    </source>
</evidence>
<feature type="compositionally biased region" description="Polar residues" evidence="1">
    <location>
        <begin position="30"/>
        <end position="47"/>
    </location>
</feature>
<reference evidence="3" key="1">
    <citation type="submission" date="2025-08" db="UniProtKB">
        <authorList>
            <consortium name="RefSeq"/>
        </authorList>
    </citation>
    <scope>IDENTIFICATION</scope>
</reference>
<feature type="region of interest" description="Disordered" evidence="1">
    <location>
        <begin position="29"/>
        <end position="65"/>
    </location>
</feature>
<dbReference type="OMA" id="WAGACKT"/>
<dbReference type="OrthoDB" id="10336910at2759"/>
<protein>
    <submittedName>
        <fullName evidence="3">Uncharacterized protein LOC110989258 isoform X1</fullName>
    </submittedName>
</protein>
<dbReference type="AlphaFoldDB" id="A0A8B7ZWR2"/>
<accession>A0A8B7ZWR2</accession>
<dbReference type="GeneID" id="110989258"/>
<organism evidence="2 3">
    <name type="scientific">Acanthaster planci</name>
    <name type="common">Crown-of-thorns starfish</name>
    <dbReference type="NCBI Taxonomy" id="133434"/>
    <lineage>
        <taxon>Eukaryota</taxon>
        <taxon>Metazoa</taxon>
        <taxon>Echinodermata</taxon>
        <taxon>Eleutherozoa</taxon>
        <taxon>Asterozoa</taxon>
        <taxon>Asteroidea</taxon>
        <taxon>Valvatacea</taxon>
        <taxon>Valvatida</taxon>
        <taxon>Acanthasteridae</taxon>
        <taxon>Acanthaster</taxon>
    </lineage>
</organism>
<name>A0A8B7ZWR2_ACAPL</name>
<feature type="region of interest" description="Disordered" evidence="1">
    <location>
        <begin position="480"/>
        <end position="518"/>
    </location>
</feature>
<evidence type="ECO:0000313" key="3">
    <source>
        <dbReference type="RefSeq" id="XP_022109205.1"/>
    </source>
</evidence>
<dbReference type="KEGG" id="aplc:110989258"/>
<evidence type="ECO:0000313" key="2">
    <source>
        <dbReference type="Proteomes" id="UP000694845"/>
    </source>
</evidence>
<proteinExistence type="predicted"/>
<dbReference type="RefSeq" id="XP_022109205.1">
    <property type="nucleotide sequence ID" value="XM_022253513.1"/>
</dbReference>